<organism evidence="2 3">
    <name type="scientific">Triticum turgidum subsp. durum</name>
    <name type="common">Durum wheat</name>
    <name type="synonym">Triticum durum</name>
    <dbReference type="NCBI Taxonomy" id="4567"/>
    <lineage>
        <taxon>Eukaryota</taxon>
        <taxon>Viridiplantae</taxon>
        <taxon>Streptophyta</taxon>
        <taxon>Embryophyta</taxon>
        <taxon>Tracheophyta</taxon>
        <taxon>Spermatophyta</taxon>
        <taxon>Magnoliopsida</taxon>
        <taxon>Liliopsida</taxon>
        <taxon>Poales</taxon>
        <taxon>Poaceae</taxon>
        <taxon>BOP clade</taxon>
        <taxon>Pooideae</taxon>
        <taxon>Triticodae</taxon>
        <taxon>Triticeae</taxon>
        <taxon>Triticinae</taxon>
        <taxon>Triticum</taxon>
    </lineage>
</organism>
<keyword evidence="1" id="KW-0472">Membrane</keyword>
<feature type="transmembrane region" description="Helical" evidence="1">
    <location>
        <begin position="105"/>
        <end position="126"/>
    </location>
</feature>
<accession>A0A9R1QDN4</accession>
<dbReference type="EMBL" id="LT934116">
    <property type="protein sequence ID" value="VAH75556.1"/>
    <property type="molecule type" value="Genomic_DNA"/>
</dbReference>
<proteinExistence type="predicted"/>
<dbReference type="Gramene" id="TRITD3Bv1G083900.1">
    <property type="protein sequence ID" value="TRITD3Bv1G083900.1"/>
    <property type="gene ID" value="TRITD3Bv1G083900"/>
</dbReference>
<evidence type="ECO:0000313" key="2">
    <source>
        <dbReference type="EMBL" id="VAH75556.1"/>
    </source>
</evidence>
<protein>
    <submittedName>
        <fullName evidence="2">Uncharacterized protein</fullName>
    </submittedName>
</protein>
<evidence type="ECO:0000256" key="1">
    <source>
        <dbReference type="SAM" id="Phobius"/>
    </source>
</evidence>
<keyword evidence="3" id="KW-1185">Reference proteome</keyword>
<name>A0A9R1QDN4_TRITD</name>
<dbReference type="Proteomes" id="UP000324705">
    <property type="component" value="Chromosome 3B"/>
</dbReference>
<keyword evidence="1" id="KW-0812">Transmembrane</keyword>
<keyword evidence="1" id="KW-1133">Transmembrane helix</keyword>
<reference evidence="2 3" key="1">
    <citation type="submission" date="2017-09" db="EMBL/GenBank/DDBJ databases">
        <authorList>
            <consortium name="International Durum Wheat Genome Sequencing Consortium (IDWGSC)"/>
            <person name="Milanesi L."/>
        </authorList>
    </citation>
    <scope>NUCLEOTIDE SEQUENCE [LARGE SCALE GENOMIC DNA]</scope>
    <source>
        <strain evidence="3">cv. Svevo</strain>
    </source>
</reference>
<evidence type="ECO:0000313" key="3">
    <source>
        <dbReference type="Proteomes" id="UP000324705"/>
    </source>
</evidence>
<dbReference type="AlphaFoldDB" id="A0A9R1QDN4"/>
<gene>
    <name evidence="2" type="ORF">TRITD_3Bv1G083900</name>
</gene>
<sequence>MAAEMGDSEGNSTTFLAWPSSTGRIMRQHSMEYWMMASLQQQQQQGGAARPWVSEAVRVRDPDAVEAFFVPFSSLSFNVHGRNMTDPDTEADRLLQVADAPPHSLITLLLLVALSFGLEWIISALIETSLL</sequence>